<feature type="region of interest" description="Disordered" evidence="1">
    <location>
        <begin position="357"/>
        <end position="418"/>
    </location>
</feature>
<feature type="region of interest" description="Disordered" evidence="1">
    <location>
        <begin position="22"/>
        <end position="57"/>
    </location>
</feature>
<evidence type="ECO:0000313" key="3">
    <source>
        <dbReference type="Proteomes" id="UP000077069"/>
    </source>
</evidence>
<feature type="region of interest" description="Disordered" evidence="1">
    <location>
        <begin position="160"/>
        <end position="181"/>
    </location>
</feature>
<dbReference type="RefSeq" id="XP_018031373.1">
    <property type="nucleotide sequence ID" value="XM_018183285.1"/>
</dbReference>
<dbReference type="AlphaFoldDB" id="A0A177C2H0"/>
<keyword evidence="3" id="KW-1185">Reference proteome</keyword>
<name>A0A177C2H0_9PLEO</name>
<dbReference type="GeneID" id="28766771"/>
<dbReference type="Proteomes" id="UP000077069">
    <property type="component" value="Unassembled WGS sequence"/>
</dbReference>
<organism evidence="2 3">
    <name type="scientific">Paraphaeosphaeria sporulosa</name>
    <dbReference type="NCBI Taxonomy" id="1460663"/>
    <lineage>
        <taxon>Eukaryota</taxon>
        <taxon>Fungi</taxon>
        <taxon>Dikarya</taxon>
        <taxon>Ascomycota</taxon>
        <taxon>Pezizomycotina</taxon>
        <taxon>Dothideomycetes</taxon>
        <taxon>Pleosporomycetidae</taxon>
        <taxon>Pleosporales</taxon>
        <taxon>Massarineae</taxon>
        <taxon>Didymosphaeriaceae</taxon>
        <taxon>Paraphaeosphaeria</taxon>
    </lineage>
</organism>
<dbReference type="InParanoid" id="A0A177C2H0"/>
<feature type="region of interest" description="Disordered" evidence="1">
    <location>
        <begin position="127"/>
        <end position="147"/>
    </location>
</feature>
<feature type="region of interest" description="Disordered" evidence="1">
    <location>
        <begin position="255"/>
        <end position="284"/>
    </location>
</feature>
<gene>
    <name evidence="2" type="ORF">CC84DRAFT_1221555</name>
</gene>
<evidence type="ECO:0000256" key="1">
    <source>
        <dbReference type="SAM" id="MobiDB-lite"/>
    </source>
</evidence>
<reference evidence="2 3" key="1">
    <citation type="submission" date="2016-05" db="EMBL/GenBank/DDBJ databases">
        <title>Comparative analysis of secretome profiles of manganese(II)-oxidizing ascomycete fungi.</title>
        <authorList>
            <consortium name="DOE Joint Genome Institute"/>
            <person name="Zeiner C.A."/>
            <person name="Purvine S.O."/>
            <person name="Zink E.M."/>
            <person name="Wu S."/>
            <person name="Pasa-Tolic L."/>
            <person name="Chaput D.L."/>
            <person name="Haridas S."/>
            <person name="Grigoriev I.V."/>
            <person name="Santelli C.M."/>
            <person name="Hansel C.M."/>
        </authorList>
    </citation>
    <scope>NUCLEOTIDE SEQUENCE [LARGE SCALE GENOMIC DNA]</scope>
    <source>
        <strain evidence="2 3">AP3s5-JAC2a</strain>
    </source>
</reference>
<dbReference type="EMBL" id="KV441558">
    <property type="protein sequence ID" value="OAG01008.1"/>
    <property type="molecule type" value="Genomic_DNA"/>
</dbReference>
<feature type="compositionally biased region" description="Polar residues" evidence="1">
    <location>
        <begin position="22"/>
        <end position="31"/>
    </location>
</feature>
<sequence length="418" mass="44527">MYSIPNHTLGCKCSQCMHANHSVSADPSGSSVVLRPHTKSTDESINEPETTHRTTADRELIRAPSSVHMPTLLHQELVAPTDIIDAAKKPFRPSMGKTQNNAADGFKPTMPQLDWLIEEITSDDDFESVGWSDAKSEADGKTSASNDFTTAPLKMLQEEAKPGVDGKGPSNDPEPITSSKPHPVAAMKAMAGNTIGGYAAATIALKTQKLMAKQDGIPSAAEVKNVAIIPNKESVSNTAFATSFETSKAAVKQSKVTSSSEPKQVGVAPGKAPEPTTAINTSSKTTGAEIKRYNIFSDAQLRESVEQAMRATFPNGLVDAMMADLNGDAALDTETVDERLAALNESDERLSKWKEERAKKDVAKKKAAKAGSVETEAAKTGTVTEQVDELGSEGSRVEDAAKGVVHPSEKHTTPKKPY</sequence>
<accession>A0A177C2H0</accession>
<dbReference type="OrthoDB" id="10542628at2759"/>
<feature type="compositionally biased region" description="Basic and acidic residues" evidence="1">
    <location>
        <begin position="395"/>
        <end position="412"/>
    </location>
</feature>
<proteinExistence type="predicted"/>
<protein>
    <submittedName>
        <fullName evidence="2">Uncharacterized protein</fullName>
    </submittedName>
</protein>
<evidence type="ECO:0000313" key="2">
    <source>
        <dbReference type="EMBL" id="OAG01008.1"/>
    </source>
</evidence>